<protein>
    <submittedName>
        <fullName evidence="1">Uncharacterized protein</fullName>
    </submittedName>
</protein>
<proteinExistence type="predicted"/>
<sequence>MHQILVCCRIYDGCQNVLFHAARDFLPLAGKDHLGPMLS</sequence>
<dbReference type="Proteomes" id="UP000071778">
    <property type="component" value="Chromosome"/>
</dbReference>
<evidence type="ECO:0000313" key="1">
    <source>
        <dbReference type="EMBL" id="AMP10023.1"/>
    </source>
</evidence>
<dbReference type="AlphaFoldDB" id="A0A127QJ04"/>
<dbReference type="EMBL" id="CP013235">
    <property type="protein sequence ID" value="AMP10023.1"/>
    <property type="molecule type" value="Genomic_DNA"/>
</dbReference>
<accession>A0A127QJ04</accession>
<keyword evidence="2" id="KW-1185">Reference proteome</keyword>
<organism evidence="1 2">
    <name type="scientific">Collimonas arenae</name>
    <dbReference type="NCBI Taxonomy" id="279058"/>
    <lineage>
        <taxon>Bacteria</taxon>
        <taxon>Pseudomonadati</taxon>
        <taxon>Pseudomonadota</taxon>
        <taxon>Betaproteobacteria</taxon>
        <taxon>Burkholderiales</taxon>
        <taxon>Oxalobacteraceae</taxon>
        <taxon>Collimonas</taxon>
    </lineage>
</organism>
<evidence type="ECO:0000313" key="2">
    <source>
        <dbReference type="Proteomes" id="UP000071778"/>
    </source>
</evidence>
<reference evidence="1 2" key="1">
    <citation type="submission" date="2015-11" db="EMBL/GenBank/DDBJ databases">
        <title>Exploring the genomic traits of fungus-feeding bacterial genus Collimonas.</title>
        <authorList>
            <person name="Song C."/>
            <person name="Schmidt R."/>
            <person name="de Jager V."/>
            <person name="Krzyzanowska D."/>
            <person name="Jongedijk E."/>
            <person name="Cankar K."/>
            <person name="Beekwilder J."/>
            <person name="van Veen A."/>
            <person name="de Boer W."/>
            <person name="van Veen J.A."/>
            <person name="Garbeva P."/>
        </authorList>
    </citation>
    <scope>NUCLEOTIDE SEQUENCE [LARGE SCALE GENOMIC DNA]</scope>
    <source>
        <strain evidence="1 2">Ter282</strain>
    </source>
</reference>
<gene>
    <name evidence="1" type="ORF">CAter282_2273</name>
</gene>
<dbReference type="PATRIC" id="fig|279058.17.peg.2448"/>
<name>A0A127QJ04_9BURK</name>